<proteinExistence type="predicted"/>
<dbReference type="AlphaFoldDB" id="A0AAV2MGA1"/>
<name>A0AAV2MGA1_KNICA</name>
<dbReference type="EMBL" id="OZ035829">
    <property type="protein sequence ID" value="CAL1612388.1"/>
    <property type="molecule type" value="Genomic_DNA"/>
</dbReference>
<organism evidence="2 3">
    <name type="scientific">Knipowitschia caucasica</name>
    <name type="common">Caucasian dwarf goby</name>
    <name type="synonym">Pomatoschistus caucasicus</name>
    <dbReference type="NCBI Taxonomy" id="637954"/>
    <lineage>
        <taxon>Eukaryota</taxon>
        <taxon>Metazoa</taxon>
        <taxon>Chordata</taxon>
        <taxon>Craniata</taxon>
        <taxon>Vertebrata</taxon>
        <taxon>Euteleostomi</taxon>
        <taxon>Actinopterygii</taxon>
        <taxon>Neopterygii</taxon>
        <taxon>Teleostei</taxon>
        <taxon>Neoteleostei</taxon>
        <taxon>Acanthomorphata</taxon>
        <taxon>Gobiaria</taxon>
        <taxon>Gobiiformes</taxon>
        <taxon>Gobioidei</taxon>
        <taxon>Gobiidae</taxon>
        <taxon>Gobiinae</taxon>
        <taxon>Knipowitschia</taxon>
    </lineage>
</organism>
<protein>
    <submittedName>
        <fullName evidence="2">Uncharacterized protein</fullName>
    </submittedName>
</protein>
<feature type="region of interest" description="Disordered" evidence="1">
    <location>
        <begin position="126"/>
        <end position="146"/>
    </location>
</feature>
<reference evidence="2 3" key="1">
    <citation type="submission" date="2024-04" db="EMBL/GenBank/DDBJ databases">
        <authorList>
            <person name="Waldvogel A.-M."/>
            <person name="Schoenle A."/>
        </authorList>
    </citation>
    <scope>NUCLEOTIDE SEQUENCE [LARGE SCALE GENOMIC DNA]</scope>
</reference>
<evidence type="ECO:0000313" key="2">
    <source>
        <dbReference type="EMBL" id="CAL1612388.1"/>
    </source>
</evidence>
<dbReference type="Proteomes" id="UP001497482">
    <property type="component" value="Chromosome 7"/>
</dbReference>
<sequence length="146" mass="16126">MQVKDSAFLWRPLFLSVEAPASRLGDTQSPVPNPQGQEAVPRREGSAGEQGADEMEIGRDTPTPTPLTNHPHPKETTLNLSRALTYPASDQTRADDVAALSNSIQKHQHGLYSYFRRNTYQSVFRRNTPPRDAAARPSVGRSQCSL</sequence>
<feature type="compositionally biased region" description="Polar residues" evidence="1">
    <location>
        <begin position="25"/>
        <end position="36"/>
    </location>
</feature>
<gene>
    <name evidence="2" type="ORF">KC01_LOCUS38710</name>
</gene>
<evidence type="ECO:0000313" key="3">
    <source>
        <dbReference type="Proteomes" id="UP001497482"/>
    </source>
</evidence>
<feature type="region of interest" description="Disordered" evidence="1">
    <location>
        <begin position="21"/>
        <end position="89"/>
    </location>
</feature>
<keyword evidence="3" id="KW-1185">Reference proteome</keyword>
<evidence type="ECO:0000256" key="1">
    <source>
        <dbReference type="SAM" id="MobiDB-lite"/>
    </source>
</evidence>
<accession>A0AAV2MGA1</accession>